<sequence>MLLRVLLFDRNSCYMPWLEYTLVLIYILLSSFTAASYAHDLQHHQCQYQHQPAFAYDSENPPTPTPELVAARAWPVPIPIPHVPLKLRLKRQYQHRHRHRHQPRRLNPDSEPCVPASAPGSPLAGPKRQRGPYPMLLELVFSDFQSAYVVERQRRCRRRFKHMSRQRIKTVFSQPCRERNSWAYEGPLSHALLREWAGCGHGRRSRSLSRSRLSTAAPPGEPGYDLCFSF</sequence>
<name>A0A067SKT2_GALM3</name>
<feature type="compositionally biased region" description="Basic residues" evidence="1">
    <location>
        <begin position="91"/>
        <end position="104"/>
    </location>
</feature>
<feature type="region of interest" description="Disordered" evidence="1">
    <location>
        <begin position="91"/>
        <end position="129"/>
    </location>
</feature>
<reference evidence="3" key="1">
    <citation type="journal article" date="2014" name="Proc. Natl. Acad. Sci. U.S.A.">
        <title>Extensive sampling of basidiomycete genomes demonstrates inadequacy of the white-rot/brown-rot paradigm for wood decay fungi.</title>
        <authorList>
            <person name="Riley R."/>
            <person name="Salamov A.A."/>
            <person name="Brown D.W."/>
            <person name="Nagy L.G."/>
            <person name="Floudas D."/>
            <person name="Held B.W."/>
            <person name="Levasseur A."/>
            <person name="Lombard V."/>
            <person name="Morin E."/>
            <person name="Otillar R."/>
            <person name="Lindquist E.A."/>
            <person name="Sun H."/>
            <person name="LaButti K.M."/>
            <person name="Schmutz J."/>
            <person name="Jabbour D."/>
            <person name="Luo H."/>
            <person name="Baker S.E."/>
            <person name="Pisabarro A.G."/>
            <person name="Walton J.D."/>
            <person name="Blanchette R.A."/>
            <person name="Henrissat B."/>
            <person name="Martin F."/>
            <person name="Cullen D."/>
            <person name="Hibbett D.S."/>
            <person name="Grigoriev I.V."/>
        </authorList>
    </citation>
    <scope>NUCLEOTIDE SEQUENCE [LARGE SCALE GENOMIC DNA]</scope>
    <source>
        <strain evidence="3">CBS 339.88</strain>
    </source>
</reference>
<evidence type="ECO:0000313" key="3">
    <source>
        <dbReference type="Proteomes" id="UP000027222"/>
    </source>
</evidence>
<evidence type="ECO:0000313" key="2">
    <source>
        <dbReference type="EMBL" id="KDR71481.1"/>
    </source>
</evidence>
<organism evidence="2 3">
    <name type="scientific">Galerina marginata (strain CBS 339.88)</name>
    <dbReference type="NCBI Taxonomy" id="685588"/>
    <lineage>
        <taxon>Eukaryota</taxon>
        <taxon>Fungi</taxon>
        <taxon>Dikarya</taxon>
        <taxon>Basidiomycota</taxon>
        <taxon>Agaricomycotina</taxon>
        <taxon>Agaricomycetes</taxon>
        <taxon>Agaricomycetidae</taxon>
        <taxon>Agaricales</taxon>
        <taxon>Agaricineae</taxon>
        <taxon>Strophariaceae</taxon>
        <taxon>Galerina</taxon>
    </lineage>
</organism>
<dbReference type="HOGENOM" id="CLU_1204850_0_0_1"/>
<dbReference type="Proteomes" id="UP000027222">
    <property type="component" value="Unassembled WGS sequence"/>
</dbReference>
<keyword evidence="3" id="KW-1185">Reference proteome</keyword>
<dbReference type="EMBL" id="KL142392">
    <property type="protein sequence ID" value="KDR71481.1"/>
    <property type="molecule type" value="Genomic_DNA"/>
</dbReference>
<evidence type="ECO:0000256" key="1">
    <source>
        <dbReference type="SAM" id="MobiDB-lite"/>
    </source>
</evidence>
<proteinExistence type="predicted"/>
<protein>
    <submittedName>
        <fullName evidence="2">Uncharacterized protein</fullName>
    </submittedName>
</protein>
<gene>
    <name evidence="2" type="ORF">GALMADRAFT_159332</name>
</gene>
<dbReference type="AlphaFoldDB" id="A0A067SKT2"/>
<feature type="compositionally biased region" description="Low complexity" evidence="1">
    <location>
        <begin position="115"/>
        <end position="126"/>
    </location>
</feature>
<accession>A0A067SKT2</accession>